<proteinExistence type="predicted"/>
<keyword evidence="2" id="KW-1185">Reference proteome</keyword>
<dbReference type="Proteomes" id="UP001595711">
    <property type="component" value="Unassembled WGS sequence"/>
</dbReference>
<accession>A0ABV7VJ91</accession>
<reference evidence="2" key="1">
    <citation type="journal article" date="2019" name="Int. J. Syst. Evol. Microbiol.">
        <title>The Global Catalogue of Microorganisms (GCM) 10K type strain sequencing project: providing services to taxonomists for standard genome sequencing and annotation.</title>
        <authorList>
            <consortium name="The Broad Institute Genomics Platform"/>
            <consortium name="The Broad Institute Genome Sequencing Center for Infectious Disease"/>
            <person name="Wu L."/>
            <person name="Ma J."/>
        </authorList>
    </citation>
    <scope>NUCLEOTIDE SEQUENCE [LARGE SCALE GENOMIC DNA]</scope>
    <source>
        <strain evidence="2">KCTC 42182</strain>
    </source>
</reference>
<comment type="caution">
    <text evidence="1">The sequence shown here is derived from an EMBL/GenBank/DDBJ whole genome shotgun (WGS) entry which is preliminary data.</text>
</comment>
<gene>
    <name evidence="1" type="ORF">ACFOOQ_14935</name>
</gene>
<protein>
    <recommendedName>
        <fullName evidence="3">PAS domain-containing protein</fullName>
    </recommendedName>
</protein>
<evidence type="ECO:0000313" key="2">
    <source>
        <dbReference type="Proteomes" id="UP001595711"/>
    </source>
</evidence>
<evidence type="ECO:0008006" key="3">
    <source>
        <dbReference type="Google" id="ProtNLM"/>
    </source>
</evidence>
<organism evidence="1 2">
    <name type="scientific">Ferrovibrio xuzhouensis</name>
    <dbReference type="NCBI Taxonomy" id="1576914"/>
    <lineage>
        <taxon>Bacteria</taxon>
        <taxon>Pseudomonadati</taxon>
        <taxon>Pseudomonadota</taxon>
        <taxon>Alphaproteobacteria</taxon>
        <taxon>Rhodospirillales</taxon>
        <taxon>Rhodospirillaceae</taxon>
        <taxon>Ferrovibrio</taxon>
    </lineage>
</organism>
<sequence>MPQASATRLPQLSLHPNLGALGPVQASARLSRVKALLEYYASIHPADRLPARADFDPLAIPRLLPHLMLVRIDRASRRFRVKVVGNAVAMALPVPLHGRWLDEIRPEEGLDTAHMIAARQAVLDSGLVSYLYGRTPTRFSLDFANIEYAHCPLAGDGVQVDHILTVYQSEAIARDG</sequence>
<name>A0ABV7VJ91_9PROT</name>
<evidence type="ECO:0000313" key="1">
    <source>
        <dbReference type="EMBL" id="MFC3676851.1"/>
    </source>
</evidence>
<dbReference type="RefSeq" id="WP_379728072.1">
    <property type="nucleotide sequence ID" value="NZ_JBHRYJ010000003.1"/>
</dbReference>
<dbReference type="EMBL" id="JBHRYJ010000003">
    <property type="protein sequence ID" value="MFC3676851.1"/>
    <property type="molecule type" value="Genomic_DNA"/>
</dbReference>